<dbReference type="SUPFAM" id="SSF53335">
    <property type="entry name" value="S-adenosyl-L-methionine-dependent methyltransferases"/>
    <property type="match status" value="1"/>
</dbReference>
<dbReference type="AlphaFoldDB" id="A0A0D0Q566"/>
<keyword evidence="4" id="KW-1185">Reference proteome</keyword>
<evidence type="ECO:0008006" key="5">
    <source>
        <dbReference type="Google" id="ProtNLM"/>
    </source>
</evidence>
<evidence type="ECO:0000313" key="4">
    <source>
        <dbReference type="Proteomes" id="UP000035100"/>
    </source>
</evidence>
<dbReference type="Proteomes" id="UP000035100">
    <property type="component" value="Unassembled WGS sequence"/>
</dbReference>
<dbReference type="PANTHER" id="PTHR12049:SF7">
    <property type="entry name" value="PROTEIN ARGININE METHYLTRANSFERASE NDUFAF7, MITOCHONDRIAL"/>
    <property type="match status" value="1"/>
</dbReference>
<sequence>MTALGERIAARIAAGGPIPLADYMTACLHDPRDGYYATRDPLGAAGDFVTAPEISQMFGELLGLALAQAWLDQGAPGRILLAELGPGRGTMMQDVLRATRGVPGFADAAALNLVETSPALRRQQAERLPGATFHDRIDTLPEAPLFLLANEFFDALPVRQFVRDGAGWRERMVGLEEGRLAFGLGPAAPLEALAYRLDDTADGDLVEVAQGLPAIAGEIGRRLDAHGGAALIVDYGDWRSLGDTLQALAGHQRTDPLAAPGAADLTAHVDFEAIARAAAPAVPTRLVPQGTFLRRLGIAQRAEALGARLDGAAREAHEAAHRRLTLPGEMGLLFKAMGLTRHDAPPPPGFTR</sequence>
<name>A0A0D0Q566_9RHOB</name>
<evidence type="ECO:0000256" key="1">
    <source>
        <dbReference type="ARBA" id="ARBA00022603"/>
    </source>
</evidence>
<dbReference type="InterPro" id="IPR029063">
    <property type="entry name" value="SAM-dependent_MTases_sf"/>
</dbReference>
<comment type="caution">
    <text evidence="3">The sequence shown here is derived from an EMBL/GenBank/DDBJ whole genome shotgun (WGS) entry which is preliminary data.</text>
</comment>
<dbReference type="InterPro" id="IPR003788">
    <property type="entry name" value="NDUFAF7"/>
</dbReference>
<dbReference type="eggNOG" id="COG1565">
    <property type="taxonomic scope" value="Bacteria"/>
</dbReference>
<dbReference type="InterPro" id="IPR038375">
    <property type="entry name" value="NDUFAF7_sf"/>
</dbReference>
<keyword evidence="1" id="KW-0489">Methyltransferase</keyword>
<proteinExistence type="predicted"/>
<dbReference type="GO" id="GO:0035243">
    <property type="term" value="F:protein-arginine omega-N symmetric methyltransferase activity"/>
    <property type="evidence" value="ECO:0007669"/>
    <property type="project" value="TreeGrafter"/>
</dbReference>
<gene>
    <name evidence="3" type="ORF">Wenmar_02008</name>
</gene>
<dbReference type="GO" id="GO:0032259">
    <property type="term" value="P:methylation"/>
    <property type="evidence" value="ECO:0007669"/>
    <property type="project" value="UniProtKB-KW"/>
</dbReference>
<dbReference type="Gene3D" id="3.40.50.12710">
    <property type="match status" value="1"/>
</dbReference>
<evidence type="ECO:0000256" key="2">
    <source>
        <dbReference type="ARBA" id="ARBA00022679"/>
    </source>
</evidence>
<evidence type="ECO:0000313" key="3">
    <source>
        <dbReference type="EMBL" id="KIQ69644.1"/>
    </source>
</evidence>
<dbReference type="STRING" id="1123501.Wenmar_02008"/>
<protein>
    <recommendedName>
        <fullName evidence="5">SAM-dependent methyltransferase, MidA family</fullName>
    </recommendedName>
</protein>
<keyword evidence="2" id="KW-0808">Transferase</keyword>
<dbReference type="PATRIC" id="fig|1123501.6.peg.2104"/>
<dbReference type="EMBL" id="AONG01000009">
    <property type="protein sequence ID" value="KIQ69644.1"/>
    <property type="molecule type" value="Genomic_DNA"/>
</dbReference>
<dbReference type="Pfam" id="PF02636">
    <property type="entry name" value="Methyltransf_28"/>
    <property type="match status" value="1"/>
</dbReference>
<organism evidence="3 4">
    <name type="scientific">Wenxinia marina DSM 24838</name>
    <dbReference type="NCBI Taxonomy" id="1123501"/>
    <lineage>
        <taxon>Bacteria</taxon>
        <taxon>Pseudomonadati</taxon>
        <taxon>Pseudomonadota</taxon>
        <taxon>Alphaproteobacteria</taxon>
        <taxon>Rhodobacterales</taxon>
        <taxon>Roseobacteraceae</taxon>
        <taxon>Wenxinia</taxon>
    </lineage>
</organism>
<dbReference type="PANTHER" id="PTHR12049">
    <property type="entry name" value="PROTEIN ARGININE METHYLTRANSFERASE NDUFAF7, MITOCHONDRIAL"/>
    <property type="match status" value="1"/>
</dbReference>
<accession>A0A0D0Q566</accession>
<dbReference type="RefSeq" id="WP_018304858.1">
    <property type="nucleotide sequence ID" value="NZ_KB902316.1"/>
</dbReference>
<dbReference type="OrthoDB" id="9794208at2"/>
<reference evidence="3 4" key="1">
    <citation type="submission" date="2013-01" db="EMBL/GenBank/DDBJ databases">
        <authorList>
            <person name="Fiebig A."/>
            <person name="Goeker M."/>
            <person name="Klenk H.-P.P."/>
        </authorList>
    </citation>
    <scope>NUCLEOTIDE SEQUENCE [LARGE SCALE GENOMIC DNA]</scope>
    <source>
        <strain evidence="3 4">DSM 24838</strain>
    </source>
</reference>